<evidence type="ECO:0000313" key="2">
    <source>
        <dbReference type="Proteomes" id="UP000037397"/>
    </source>
</evidence>
<protein>
    <submittedName>
        <fullName evidence="1">Uncharacterized protein</fullName>
    </submittedName>
</protein>
<accession>A0A0L6CFW5</accession>
<organism evidence="1 2">
    <name type="scientific">Luteipulveratus halotolerans</name>
    <dbReference type="NCBI Taxonomy" id="1631356"/>
    <lineage>
        <taxon>Bacteria</taxon>
        <taxon>Bacillati</taxon>
        <taxon>Actinomycetota</taxon>
        <taxon>Actinomycetes</taxon>
        <taxon>Micrococcales</taxon>
        <taxon>Dermacoccaceae</taxon>
        <taxon>Luteipulveratus</taxon>
    </lineage>
</organism>
<dbReference type="AlphaFoldDB" id="A0A0L6CFW5"/>
<comment type="caution">
    <text evidence="1">The sequence shown here is derived from an EMBL/GenBank/DDBJ whole genome shotgun (WGS) entry which is preliminary data.</text>
</comment>
<gene>
    <name evidence="1" type="ORF">VV01_05470</name>
</gene>
<proteinExistence type="predicted"/>
<keyword evidence="2" id="KW-1185">Reference proteome</keyword>
<evidence type="ECO:0000313" key="1">
    <source>
        <dbReference type="EMBL" id="KNX36721.1"/>
    </source>
</evidence>
<name>A0A0L6CFW5_9MICO</name>
<sequence>MVLGFAVVDVQVDESVSVWLVSQDSATWAENTNAVTFSGDTEKLSERLGVMIAERYVFTTDRTPGDFPALARVGAAPVGAAVLRGAVTDELARLAGEFQAEVASRGKGRPLVEPDWPTLPGTERCVTALDLANVLRATWTAWLRLDGLRLQRAYLTPADDQPRLLPPAFVEAATVHPLPVQA</sequence>
<reference evidence="2" key="1">
    <citation type="submission" date="2015-03" db="EMBL/GenBank/DDBJ databases">
        <title>Luteipulveratus halotolerans sp. nov., a novel actinobacterium (Dermacoccaceae) from Sarawak, Malaysia.</title>
        <authorList>
            <person name="Juboi H."/>
            <person name="Basik A."/>
            <person name="Shamsul S.S."/>
            <person name="Arnold P."/>
            <person name="Schmitt E.K."/>
            <person name="Sanglier J.-J."/>
            <person name="Yeo T."/>
        </authorList>
    </citation>
    <scope>NUCLEOTIDE SEQUENCE [LARGE SCALE GENOMIC DNA]</scope>
    <source>
        <strain evidence="2">C296001</strain>
    </source>
</reference>
<dbReference type="Proteomes" id="UP000037397">
    <property type="component" value="Unassembled WGS sequence"/>
</dbReference>
<dbReference type="EMBL" id="LAIR01000002">
    <property type="protein sequence ID" value="KNX36721.1"/>
    <property type="molecule type" value="Genomic_DNA"/>
</dbReference>
<dbReference type="RefSeq" id="WP_050669002.1">
    <property type="nucleotide sequence ID" value="NZ_LAIR01000002.1"/>
</dbReference>